<name>A0A369JK11_HYPMA</name>
<dbReference type="EMBL" id="LUEZ02000052">
    <property type="protein sequence ID" value="RDB22188.1"/>
    <property type="molecule type" value="Genomic_DNA"/>
</dbReference>
<organism evidence="1 2">
    <name type="scientific">Hypsizygus marmoreus</name>
    <name type="common">White beech mushroom</name>
    <name type="synonym">Agaricus marmoreus</name>
    <dbReference type="NCBI Taxonomy" id="39966"/>
    <lineage>
        <taxon>Eukaryota</taxon>
        <taxon>Fungi</taxon>
        <taxon>Dikarya</taxon>
        <taxon>Basidiomycota</taxon>
        <taxon>Agaricomycotina</taxon>
        <taxon>Agaricomycetes</taxon>
        <taxon>Agaricomycetidae</taxon>
        <taxon>Agaricales</taxon>
        <taxon>Tricholomatineae</taxon>
        <taxon>Lyophyllaceae</taxon>
        <taxon>Hypsizygus</taxon>
    </lineage>
</organism>
<proteinExistence type="predicted"/>
<evidence type="ECO:0000313" key="1">
    <source>
        <dbReference type="EMBL" id="RDB22188.1"/>
    </source>
</evidence>
<dbReference type="Proteomes" id="UP000076154">
    <property type="component" value="Unassembled WGS sequence"/>
</dbReference>
<comment type="caution">
    <text evidence="1">The sequence shown here is derived from an EMBL/GenBank/DDBJ whole genome shotgun (WGS) entry which is preliminary data.</text>
</comment>
<accession>A0A369JK11</accession>
<evidence type="ECO:0000313" key="2">
    <source>
        <dbReference type="Proteomes" id="UP000076154"/>
    </source>
</evidence>
<dbReference type="AlphaFoldDB" id="A0A369JK11"/>
<gene>
    <name evidence="1" type="ORF">Hypma_010569</name>
</gene>
<keyword evidence="2" id="KW-1185">Reference proteome</keyword>
<dbReference type="InParanoid" id="A0A369JK11"/>
<reference evidence="1" key="1">
    <citation type="submission" date="2018-04" db="EMBL/GenBank/DDBJ databases">
        <title>Whole genome sequencing of Hypsizygus marmoreus.</title>
        <authorList>
            <person name="Choi I.-G."/>
            <person name="Min B."/>
            <person name="Kim J.-G."/>
            <person name="Kim S."/>
            <person name="Oh Y.-L."/>
            <person name="Kong W.-S."/>
            <person name="Park H."/>
            <person name="Jeong J."/>
            <person name="Song E.-S."/>
        </authorList>
    </citation>
    <scope>NUCLEOTIDE SEQUENCE [LARGE SCALE GENOMIC DNA]</scope>
    <source>
        <strain evidence="1">51987-8</strain>
    </source>
</reference>
<sequence>MPSITTWEREDHPGFCLCDFLYTYFERQGYDLTRWEGDDLELTETDHAYAFSVWNDCEDIPRFLVCHVCKRAFGLSNSFTQFRGYESKKRSEPESEECLFCKAVTHQLVDDGSEVEFFGRMEGYVIRRPLAQECTPYDAFYWWAAPQGNRTAVRCSFCDSLWGIDEEEP</sequence>
<protein>
    <submittedName>
        <fullName evidence="1">Uncharacterized protein</fullName>
    </submittedName>
</protein>